<protein>
    <submittedName>
        <fullName evidence="4">Response regulator transcription factor</fullName>
    </submittedName>
</protein>
<dbReference type="GO" id="GO:0000160">
    <property type="term" value="P:phosphorelay signal transduction system"/>
    <property type="evidence" value="ECO:0007669"/>
    <property type="project" value="InterPro"/>
</dbReference>
<organism evidence="4 5">
    <name type="scientific">Ramlibacter henchirensis</name>
    <dbReference type="NCBI Taxonomy" id="204072"/>
    <lineage>
        <taxon>Bacteria</taxon>
        <taxon>Pseudomonadati</taxon>
        <taxon>Pseudomonadota</taxon>
        <taxon>Betaproteobacteria</taxon>
        <taxon>Burkholderiales</taxon>
        <taxon>Comamonadaceae</taxon>
        <taxon>Ramlibacter</taxon>
    </lineage>
</organism>
<dbReference type="PANTHER" id="PTHR44591">
    <property type="entry name" value="STRESS RESPONSE REGULATOR PROTEIN 1"/>
    <property type="match status" value="1"/>
</dbReference>
<proteinExistence type="predicted"/>
<evidence type="ECO:0000259" key="3">
    <source>
        <dbReference type="PROSITE" id="PS50110"/>
    </source>
</evidence>
<evidence type="ECO:0000313" key="4">
    <source>
        <dbReference type="EMBL" id="TFZ06061.1"/>
    </source>
</evidence>
<dbReference type="AlphaFoldDB" id="A0A4Z0C488"/>
<dbReference type="CDD" id="cd00156">
    <property type="entry name" value="REC"/>
    <property type="match status" value="1"/>
</dbReference>
<dbReference type="Gene3D" id="3.40.50.2300">
    <property type="match status" value="1"/>
</dbReference>
<dbReference type="SUPFAM" id="SSF52172">
    <property type="entry name" value="CheY-like"/>
    <property type="match status" value="1"/>
</dbReference>
<evidence type="ECO:0000256" key="1">
    <source>
        <dbReference type="ARBA" id="ARBA00022553"/>
    </source>
</evidence>
<dbReference type="SMART" id="SM00448">
    <property type="entry name" value="REC"/>
    <property type="match status" value="1"/>
</dbReference>
<dbReference type="OrthoDB" id="9149242at2"/>
<feature type="domain" description="Response regulatory" evidence="3">
    <location>
        <begin position="17"/>
        <end position="135"/>
    </location>
</feature>
<dbReference type="Pfam" id="PF00072">
    <property type="entry name" value="Response_reg"/>
    <property type="match status" value="1"/>
</dbReference>
<dbReference type="EMBL" id="SMLM01000001">
    <property type="protein sequence ID" value="TFZ06061.1"/>
    <property type="molecule type" value="Genomic_DNA"/>
</dbReference>
<dbReference type="PROSITE" id="PS50110">
    <property type="entry name" value="RESPONSE_REGULATORY"/>
    <property type="match status" value="1"/>
</dbReference>
<dbReference type="InterPro" id="IPR050595">
    <property type="entry name" value="Bact_response_regulator"/>
</dbReference>
<dbReference type="InterPro" id="IPR001789">
    <property type="entry name" value="Sig_transdc_resp-reg_receiver"/>
</dbReference>
<dbReference type="Proteomes" id="UP000298180">
    <property type="component" value="Unassembled WGS sequence"/>
</dbReference>
<feature type="modified residue" description="4-aspartylphosphate" evidence="2">
    <location>
        <position position="70"/>
    </location>
</feature>
<name>A0A4Z0C488_9BURK</name>
<keyword evidence="1 2" id="KW-0597">Phosphoprotein</keyword>
<keyword evidence="5" id="KW-1185">Reference proteome</keyword>
<dbReference type="InterPro" id="IPR011006">
    <property type="entry name" value="CheY-like_superfamily"/>
</dbReference>
<evidence type="ECO:0000313" key="5">
    <source>
        <dbReference type="Proteomes" id="UP000298180"/>
    </source>
</evidence>
<dbReference type="PANTHER" id="PTHR44591:SF3">
    <property type="entry name" value="RESPONSE REGULATORY DOMAIN-CONTAINING PROTEIN"/>
    <property type="match status" value="1"/>
</dbReference>
<comment type="caution">
    <text evidence="4">The sequence shown here is derived from an EMBL/GenBank/DDBJ whole genome shotgun (WGS) entry which is preliminary data.</text>
</comment>
<evidence type="ECO:0000256" key="2">
    <source>
        <dbReference type="PROSITE-ProRule" id="PRU00169"/>
    </source>
</evidence>
<accession>A0A4Z0C488</accession>
<reference evidence="4 5" key="1">
    <citation type="submission" date="2019-03" db="EMBL/GenBank/DDBJ databases">
        <title>Ramlibacter henchirensis DSM 14656, whole genome shotgun sequence.</title>
        <authorList>
            <person name="Zhang X."/>
            <person name="Feng G."/>
            <person name="Zhu H."/>
        </authorList>
    </citation>
    <scope>NUCLEOTIDE SEQUENCE [LARGE SCALE GENOMIC DNA]</scope>
    <source>
        <strain evidence="4 5">DSM 14656</strain>
    </source>
</reference>
<gene>
    <name evidence="4" type="ORF">EZ313_05280</name>
</gene>
<sequence length="140" mass="15587">MRMRRTINVHEGGARMRILLIEDNAIARELLTQWFSLVPGAEVVHVATTSAAAAEWLSSHQDGWDLAVIDLFLADGHGFDVLRHCRGRAPHQRAVLLTNYTRDPVRESARRAGADAVFDKGTEMKSFIAWCRDPHTALAG</sequence>